<dbReference type="Proteomes" id="UP000035680">
    <property type="component" value="Unassembled WGS sequence"/>
</dbReference>
<reference evidence="1" key="1">
    <citation type="submission" date="2014-07" db="EMBL/GenBank/DDBJ databases">
        <authorList>
            <person name="Martin A.A"/>
            <person name="De Silva N."/>
        </authorList>
    </citation>
    <scope>NUCLEOTIDE SEQUENCE</scope>
</reference>
<sequence length="89" mass="10527">MIISKICVLLSIKYNNRTYDPEEGILVAQKIAEEFMFNHHSKRNMENIRFEHECNNPQRSLLLECLTYMNHDNVKRIEHSGSILKTCEC</sequence>
<accession>A0A0K0EWD3</accession>
<organism evidence="1 2">
    <name type="scientific">Strongyloides venezuelensis</name>
    <name type="common">Threadworm</name>
    <dbReference type="NCBI Taxonomy" id="75913"/>
    <lineage>
        <taxon>Eukaryota</taxon>
        <taxon>Metazoa</taxon>
        <taxon>Ecdysozoa</taxon>
        <taxon>Nematoda</taxon>
        <taxon>Chromadorea</taxon>
        <taxon>Rhabditida</taxon>
        <taxon>Tylenchina</taxon>
        <taxon>Panagrolaimomorpha</taxon>
        <taxon>Strongyloidoidea</taxon>
        <taxon>Strongyloididae</taxon>
        <taxon>Strongyloides</taxon>
    </lineage>
</organism>
<dbReference type="AlphaFoldDB" id="A0A0K0EWD3"/>
<evidence type="ECO:0000313" key="2">
    <source>
        <dbReference type="WBParaSite" id="SVE_0083300.1"/>
    </source>
</evidence>
<keyword evidence="1" id="KW-1185">Reference proteome</keyword>
<name>A0A0K0EWD3_STRVS</name>
<protein>
    <submittedName>
        <fullName evidence="2">Uncharacterized protein</fullName>
    </submittedName>
</protein>
<dbReference type="WBParaSite" id="SVE_0083300.1">
    <property type="protein sequence ID" value="SVE_0083300.1"/>
    <property type="gene ID" value="SVE_0083300"/>
</dbReference>
<reference evidence="2" key="2">
    <citation type="submission" date="2015-08" db="UniProtKB">
        <authorList>
            <consortium name="WormBaseParasite"/>
        </authorList>
    </citation>
    <scope>IDENTIFICATION</scope>
</reference>
<evidence type="ECO:0000313" key="1">
    <source>
        <dbReference type="Proteomes" id="UP000035680"/>
    </source>
</evidence>
<proteinExistence type="predicted"/>